<reference evidence="1 2" key="1">
    <citation type="journal article" date="2019" name="Nat. Ecol. Evol.">
        <title>Megaphylogeny resolves global patterns of mushroom evolution.</title>
        <authorList>
            <person name="Varga T."/>
            <person name="Krizsan K."/>
            <person name="Foldi C."/>
            <person name="Dima B."/>
            <person name="Sanchez-Garcia M."/>
            <person name="Sanchez-Ramirez S."/>
            <person name="Szollosi G.J."/>
            <person name="Szarkandi J.G."/>
            <person name="Papp V."/>
            <person name="Albert L."/>
            <person name="Andreopoulos W."/>
            <person name="Angelini C."/>
            <person name="Antonin V."/>
            <person name="Barry K.W."/>
            <person name="Bougher N.L."/>
            <person name="Buchanan P."/>
            <person name="Buyck B."/>
            <person name="Bense V."/>
            <person name="Catcheside P."/>
            <person name="Chovatia M."/>
            <person name="Cooper J."/>
            <person name="Damon W."/>
            <person name="Desjardin D."/>
            <person name="Finy P."/>
            <person name="Geml J."/>
            <person name="Haridas S."/>
            <person name="Hughes K."/>
            <person name="Justo A."/>
            <person name="Karasinski D."/>
            <person name="Kautmanova I."/>
            <person name="Kiss B."/>
            <person name="Kocsube S."/>
            <person name="Kotiranta H."/>
            <person name="LaButti K.M."/>
            <person name="Lechner B.E."/>
            <person name="Liimatainen K."/>
            <person name="Lipzen A."/>
            <person name="Lukacs Z."/>
            <person name="Mihaltcheva S."/>
            <person name="Morgado L.N."/>
            <person name="Niskanen T."/>
            <person name="Noordeloos M.E."/>
            <person name="Ohm R.A."/>
            <person name="Ortiz-Santana B."/>
            <person name="Ovrebo C."/>
            <person name="Racz N."/>
            <person name="Riley R."/>
            <person name="Savchenko A."/>
            <person name="Shiryaev A."/>
            <person name="Soop K."/>
            <person name="Spirin V."/>
            <person name="Szebenyi C."/>
            <person name="Tomsovsky M."/>
            <person name="Tulloss R.E."/>
            <person name="Uehling J."/>
            <person name="Grigoriev I.V."/>
            <person name="Vagvolgyi C."/>
            <person name="Papp T."/>
            <person name="Martin F.M."/>
            <person name="Miettinen O."/>
            <person name="Hibbett D.S."/>
            <person name="Nagy L.G."/>
        </authorList>
    </citation>
    <scope>NUCLEOTIDE SEQUENCE [LARGE SCALE GENOMIC DNA]</scope>
    <source>
        <strain evidence="1 2">NL-1719</strain>
    </source>
</reference>
<evidence type="ECO:0000313" key="2">
    <source>
        <dbReference type="Proteomes" id="UP000308600"/>
    </source>
</evidence>
<dbReference type="EMBL" id="ML208349">
    <property type="protein sequence ID" value="TFK68544.1"/>
    <property type="molecule type" value="Genomic_DNA"/>
</dbReference>
<keyword evidence="2" id="KW-1185">Reference proteome</keyword>
<gene>
    <name evidence="1" type="ORF">BDN72DRAFT_858335</name>
</gene>
<proteinExistence type="predicted"/>
<protein>
    <submittedName>
        <fullName evidence="1">Uncharacterized protein</fullName>
    </submittedName>
</protein>
<dbReference type="Proteomes" id="UP000308600">
    <property type="component" value="Unassembled WGS sequence"/>
</dbReference>
<name>A0ACD3ASB8_9AGAR</name>
<accession>A0ACD3ASB8</accession>
<sequence>MSSSAPIQVELRVATDAPSQHAQNTGTRSPMETVEELEEQFTRFLQSHLRKVQALKHEAKFGDLEAGGRHKQGMVVSWSEEPHVRKLHSYLDHHTKTLSELLSGEDLGKARSESPRAASPTGIEPQNKTSFEALSQQFNMGVVISTFTAGLVIAFIALADSMLPDESHRILQASMLLCFFSMALHFGNILIAGRGAALTAQSALIEGGYDVTYYRHFLIISEQLQVVGTLVFLVALFIDSFFLFDGLTYPILLIVGCALATVIVFWSVYWRVSITVRNIIYVFNKLRWLLGLIRRDPARARQGTETTLVEKTSEKGPMFT</sequence>
<organism evidence="1 2">
    <name type="scientific">Pluteus cervinus</name>
    <dbReference type="NCBI Taxonomy" id="181527"/>
    <lineage>
        <taxon>Eukaryota</taxon>
        <taxon>Fungi</taxon>
        <taxon>Dikarya</taxon>
        <taxon>Basidiomycota</taxon>
        <taxon>Agaricomycotina</taxon>
        <taxon>Agaricomycetes</taxon>
        <taxon>Agaricomycetidae</taxon>
        <taxon>Agaricales</taxon>
        <taxon>Pluteineae</taxon>
        <taxon>Pluteaceae</taxon>
        <taxon>Pluteus</taxon>
    </lineage>
</organism>
<evidence type="ECO:0000313" key="1">
    <source>
        <dbReference type="EMBL" id="TFK68544.1"/>
    </source>
</evidence>